<dbReference type="EMBL" id="CP157484">
    <property type="protein sequence ID" value="XBO39648.1"/>
    <property type="molecule type" value="Genomic_DNA"/>
</dbReference>
<dbReference type="InterPro" id="IPR036390">
    <property type="entry name" value="WH_DNA-bd_sf"/>
</dbReference>
<keyword evidence="2" id="KW-0238">DNA-binding</keyword>
<accession>A0AAU7JHA8</accession>
<organism evidence="5">
    <name type="scientific">Alsobacter sp. KACC 23698</name>
    <dbReference type="NCBI Taxonomy" id="3149229"/>
    <lineage>
        <taxon>Bacteria</taxon>
        <taxon>Pseudomonadati</taxon>
        <taxon>Pseudomonadota</taxon>
        <taxon>Alphaproteobacteria</taxon>
        <taxon>Hyphomicrobiales</taxon>
        <taxon>Alsobacteraceae</taxon>
        <taxon>Alsobacter</taxon>
    </lineage>
</organism>
<evidence type="ECO:0000256" key="3">
    <source>
        <dbReference type="ARBA" id="ARBA00023163"/>
    </source>
</evidence>
<protein>
    <submittedName>
        <fullName evidence="5">Helix-turn-helix domain-containing protein</fullName>
    </submittedName>
</protein>
<name>A0AAU7JHA8_9HYPH</name>
<dbReference type="SUPFAM" id="SSF46785">
    <property type="entry name" value="Winged helix' DNA-binding domain"/>
    <property type="match status" value="1"/>
</dbReference>
<dbReference type="AlphaFoldDB" id="A0AAU7JHA8"/>
<dbReference type="InterPro" id="IPR036388">
    <property type="entry name" value="WH-like_DNA-bd_sf"/>
</dbReference>
<gene>
    <name evidence="5" type="ORF">ABEG18_02360</name>
</gene>
<dbReference type="RefSeq" id="WP_406856493.1">
    <property type="nucleotide sequence ID" value="NZ_CP157484.1"/>
</dbReference>
<dbReference type="PANTHER" id="PTHR33204:SF37">
    <property type="entry name" value="HTH-TYPE TRANSCRIPTIONAL REGULATOR YODB"/>
    <property type="match status" value="1"/>
</dbReference>
<evidence type="ECO:0000256" key="2">
    <source>
        <dbReference type="ARBA" id="ARBA00023125"/>
    </source>
</evidence>
<proteinExistence type="predicted"/>
<keyword evidence="3" id="KW-0804">Transcription</keyword>
<dbReference type="Gene3D" id="1.10.10.10">
    <property type="entry name" value="Winged helix-like DNA-binding domain superfamily/Winged helix DNA-binding domain"/>
    <property type="match status" value="1"/>
</dbReference>
<keyword evidence="1" id="KW-0805">Transcription regulation</keyword>
<dbReference type="PROSITE" id="PS51118">
    <property type="entry name" value="HTH_HXLR"/>
    <property type="match status" value="1"/>
</dbReference>
<feature type="domain" description="HTH hxlR-type" evidence="4">
    <location>
        <begin position="10"/>
        <end position="108"/>
    </location>
</feature>
<dbReference type="PANTHER" id="PTHR33204">
    <property type="entry name" value="TRANSCRIPTIONAL REGULATOR, MARR FAMILY"/>
    <property type="match status" value="1"/>
</dbReference>
<dbReference type="Pfam" id="PF01638">
    <property type="entry name" value="HxlR"/>
    <property type="match status" value="1"/>
</dbReference>
<evidence type="ECO:0000313" key="5">
    <source>
        <dbReference type="EMBL" id="XBO39648.1"/>
    </source>
</evidence>
<sequence>MSWSVYQKNCPTRVILDRIADKWTVLLIGLLVQRPYRFNELRRGLDGISQKVLTQALRDLERDGVITRTVLAGSPVKVQYALTPFGQTLAAVVMQLATWAESNVETILKARAAYQADR</sequence>
<evidence type="ECO:0000259" key="4">
    <source>
        <dbReference type="PROSITE" id="PS51118"/>
    </source>
</evidence>
<dbReference type="GO" id="GO:0003677">
    <property type="term" value="F:DNA binding"/>
    <property type="evidence" value="ECO:0007669"/>
    <property type="project" value="UniProtKB-KW"/>
</dbReference>
<dbReference type="InterPro" id="IPR002577">
    <property type="entry name" value="HTH_HxlR"/>
</dbReference>
<reference evidence="5" key="1">
    <citation type="submission" date="2024-05" db="EMBL/GenBank/DDBJ databases">
        <authorList>
            <person name="Kim S."/>
            <person name="Heo J."/>
            <person name="Choi H."/>
            <person name="Choi Y."/>
            <person name="Kwon S.-W."/>
            <person name="Kim Y."/>
        </authorList>
    </citation>
    <scope>NUCLEOTIDE SEQUENCE</scope>
    <source>
        <strain evidence="5">KACC 23698</strain>
    </source>
</reference>
<evidence type="ECO:0000256" key="1">
    <source>
        <dbReference type="ARBA" id="ARBA00023015"/>
    </source>
</evidence>